<feature type="region of interest" description="Disordered" evidence="1">
    <location>
        <begin position="1"/>
        <end position="23"/>
    </location>
</feature>
<sequence length="344" mass="40282">MDLLQSNEEQNQVSFENELVKTESSPVNLSYEFEEQNWDSFENELVEKESSPVNLTYESEEQNWVSFKNELVEKESSPVNLSYESDVIKIFDDSSDEENKPMPAIYSRQTFQMWDDAEAFLKQYGLGQGFSIRKRRTELCLEDGIQVLCKVSWECGYAGKYKPKKVLNLENQKNCKSKSSECEWFHDIIFFDTTSRTNKYDIVVCFFVAINNCNRTRLVAAALLEDETEDSFTWALTNSTQRVEGFNKKIHNSIRANSSLITLVKEIQDVLDREVEYARVEEYKHQILTVRLATIPKVFFKSLDPIVNEYLIEPVSINVRKQMHECFFYDAYKLDITDWSSIER</sequence>
<protein>
    <submittedName>
        <fullName evidence="3">3679_t:CDS:1</fullName>
    </submittedName>
</protein>
<dbReference type="EMBL" id="CAJVPZ010002567">
    <property type="protein sequence ID" value="CAG8515604.1"/>
    <property type="molecule type" value="Genomic_DNA"/>
</dbReference>
<organism evidence="3 4">
    <name type="scientific">Racocetra fulgida</name>
    <dbReference type="NCBI Taxonomy" id="60492"/>
    <lineage>
        <taxon>Eukaryota</taxon>
        <taxon>Fungi</taxon>
        <taxon>Fungi incertae sedis</taxon>
        <taxon>Mucoromycota</taxon>
        <taxon>Glomeromycotina</taxon>
        <taxon>Glomeromycetes</taxon>
        <taxon>Diversisporales</taxon>
        <taxon>Gigasporaceae</taxon>
        <taxon>Racocetra</taxon>
    </lineage>
</organism>
<evidence type="ECO:0000313" key="4">
    <source>
        <dbReference type="Proteomes" id="UP000789396"/>
    </source>
</evidence>
<proteinExistence type="predicted"/>
<dbReference type="AlphaFoldDB" id="A0A9N9A1D1"/>
<evidence type="ECO:0000256" key="1">
    <source>
        <dbReference type="SAM" id="MobiDB-lite"/>
    </source>
</evidence>
<dbReference type="Pfam" id="PF10551">
    <property type="entry name" value="MULE"/>
    <property type="match status" value="1"/>
</dbReference>
<evidence type="ECO:0000313" key="3">
    <source>
        <dbReference type="EMBL" id="CAG8515604.1"/>
    </source>
</evidence>
<comment type="caution">
    <text evidence="3">The sequence shown here is derived from an EMBL/GenBank/DDBJ whole genome shotgun (WGS) entry which is preliminary data.</text>
</comment>
<feature type="domain" description="MULE transposase" evidence="2">
    <location>
        <begin position="189"/>
        <end position="241"/>
    </location>
</feature>
<dbReference type="OrthoDB" id="2412233at2759"/>
<name>A0A9N9A1D1_9GLOM</name>
<evidence type="ECO:0000259" key="2">
    <source>
        <dbReference type="Pfam" id="PF10551"/>
    </source>
</evidence>
<reference evidence="3" key="1">
    <citation type="submission" date="2021-06" db="EMBL/GenBank/DDBJ databases">
        <authorList>
            <person name="Kallberg Y."/>
            <person name="Tangrot J."/>
            <person name="Rosling A."/>
        </authorList>
    </citation>
    <scope>NUCLEOTIDE SEQUENCE</scope>
    <source>
        <strain evidence="3">IN212</strain>
    </source>
</reference>
<accession>A0A9N9A1D1</accession>
<dbReference type="PANTHER" id="PTHR47718">
    <property type="entry name" value="OS01G0519700 PROTEIN"/>
    <property type="match status" value="1"/>
</dbReference>
<feature type="non-terminal residue" evidence="3">
    <location>
        <position position="344"/>
    </location>
</feature>
<dbReference type="Proteomes" id="UP000789396">
    <property type="component" value="Unassembled WGS sequence"/>
</dbReference>
<keyword evidence="4" id="KW-1185">Reference proteome</keyword>
<dbReference type="InterPro" id="IPR018289">
    <property type="entry name" value="MULE_transposase_dom"/>
</dbReference>
<feature type="compositionally biased region" description="Polar residues" evidence="1">
    <location>
        <begin position="1"/>
        <end position="15"/>
    </location>
</feature>
<gene>
    <name evidence="3" type="ORF">RFULGI_LOCUS3104</name>
</gene>